<dbReference type="Gene3D" id="1.10.10.60">
    <property type="entry name" value="Homeodomain-like"/>
    <property type="match status" value="1"/>
</dbReference>
<dbReference type="GO" id="GO:0003700">
    <property type="term" value="F:DNA-binding transcription factor activity"/>
    <property type="evidence" value="ECO:0007669"/>
    <property type="project" value="InterPro"/>
</dbReference>
<keyword evidence="6" id="KW-1185">Reference proteome</keyword>
<dbReference type="GO" id="GO:0043565">
    <property type="term" value="F:sequence-specific DNA binding"/>
    <property type="evidence" value="ECO:0007669"/>
    <property type="project" value="InterPro"/>
</dbReference>
<dbReference type="Proteomes" id="UP000306236">
    <property type="component" value="Unassembled WGS sequence"/>
</dbReference>
<dbReference type="OrthoDB" id="3631840at2"/>
<dbReference type="RefSeq" id="WP_136405042.1">
    <property type="nucleotide sequence ID" value="NZ_SSWX01000002.1"/>
</dbReference>
<accession>A0A4S5C167</accession>
<sequence>MIPTSDQTAPRTTAECTHSYARLGARTVTIATPHLVSGPICRPTMNLLFSLNGRPFSLHINSQQVLQTTAALVMPGQLRAVTARDCALLSISVEPGHALFQTLQQATQGQSMQALKLQPRSEAFEQLGRCYNDTAQTPVTNALLIDILAQSGLATAQRVPTRPRATTLLQAVDAKLPERTGAADLASQLGLSTSRLSHVFVAEVGMPLRSYALWQRYRLALKNLESGTGLSHIASESGFADAAHMTNTFMKYLGFPPSEVAKRCRISFRTAAS</sequence>
<protein>
    <submittedName>
        <fullName evidence="5">Helix-turn-helix transcriptional regulator</fullName>
    </submittedName>
</protein>
<dbReference type="AlphaFoldDB" id="A0A4S5C167"/>
<evidence type="ECO:0000256" key="3">
    <source>
        <dbReference type="ARBA" id="ARBA00023163"/>
    </source>
</evidence>
<keyword evidence="2" id="KW-0238">DNA-binding</keyword>
<dbReference type="PANTHER" id="PTHR46796">
    <property type="entry name" value="HTH-TYPE TRANSCRIPTIONAL ACTIVATOR RHAS-RELATED"/>
    <property type="match status" value="1"/>
</dbReference>
<dbReference type="SUPFAM" id="SSF46689">
    <property type="entry name" value="Homeodomain-like"/>
    <property type="match status" value="1"/>
</dbReference>
<keyword evidence="1" id="KW-0805">Transcription regulation</keyword>
<evidence type="ECO:0000259" key="4">
    <source>
        <dbReference type="PROSITE" id="PS01124"/>
    </source>
</evidence>
<gene>
    <name evidence="5" type="ORF">E8K88_02400</name>
</gene>
<evidence type="ECO:0000256" key="2">
    <source>
        <dbReference type="ARBA" id="ARBA00023125"/>
    </source>
</evidence>
<dbReference type="SMART" id="SM00342">
    <property type="entry name" value="HTH_ARAC"/>
    <property type="match status" value="1"/>
</dbReference>
<dbReference type="PROSITE" id="PS01124">
    <property type="entry name" value="HTH_ARAC_FAMILY_2"/>
    <property type="match status" value="1"/>
</dbReference>
<keyword evidence="3" id="KW-0804">Transcription</keyword>
<feature type="domain" description="HTH araC/xylS-type" evidence="4">
    <location>
        <begin position="166"/>
        <end position="263"/>
    </location>
</feature>
<dbReference type="EMBL" id="SSWX01000002">
    <property type="protein sequence ID" value="THJ36136.1"/>
    <property type="molecule type" value="Genomic_DNA"/>
</dbReference>
<reference evidence="5 6" key="1">
    <citation type="submission" date="2019-04" db="EMBL/GenBank/DDBJ databases">
        <title>Lampropedia sp YIM MLB12 draf genome.</title>
        <authorList>
            <person name="Wang Y.-X."/>
        </authorList>
    </citation>
    <scope>NUCLEOTIDE SEQUENCE [LARGE SCALE GENOMIC DNA]</scope>
    <source>
        <strain evidence="5 6">YIM MLB12</strain>
    </source>
</reference>
<proteinExistence type="predicted"/>
<evidence type="ECO:0000313" key="6">
    <source>
        <dbReference type="Proteomes" id="UP000306236"/>
    </source>
</evidence>
<comment type="caution">
    <text evidence="5">The sequence shown here is derived from an EMBL/GenBank/DDBJ whole genome shotgun (WGS) entry which is preliminary data.</text>
</comment>
<dbReference type="InterPro" id="IPR050204">
    <property type="entry name" value="AraC_XylS_family_regulators"/>
</dbReference>
<dbReference type="InterPro" id="IPR018060">
    <property type="entry name" value="HTH_AraC"/>
</dbReference>
<evidence type="ECO:0000313" key="5">
    <source>
        <dbReference type="EMBL" id="THJ36136.1"/>
    </source>
</evidence>
<name>A0A4S5C167_9BURK</name>
<evidence type="ECO:0000256" key="1">
    <source>
        <dbReference type="ARBA" id="ARBA00023015"/>
    </source>
</evidence>
<dbReference type="InterPro" id="IPR009057">
    <property type="entry name" value="Homeodomain-like_sf"/>
</dbReference>
<dbReference type="Pfam" id="PF12833">
    <property type="entry name" value="HTH_18"/>
    <property type="match status" value="1"/>
</dbReference>
<organism evidence="5 6">
    <name type="scientific">Lampropedia aestuarii</name>
    <dbReference type="NCBI Taxonomy" id="2562762"/>
    <lineage>
        <taxon>Bacteria</taxon>
        <taxon>Pseudomonadati</taxon>
        <taxon>Pseudomonadota</taxon>
        <taxon>Betaproteobacteria</taxon>
        <taxon>Burkholderiales</taxon>
        <taxon>Comamonadaceae</taxon>
        <taxon>Lampropedia</taxon>
    </lineage>
</organism>